<evidence type="ECO:0000313" key="2">
    <source>
        <dbReference type="EMBL" id="KAK8835582.1"/>
    </source>
</evidence>
<proteinExistence type="predicted"/>
<sequence length="944" mass="104914">MRKNSKKTLDKFKIDLNGFKIVNKIKAGSFGCVYTVLDKKSFEQYAAKVLFSDEDEEKYQKLINREVGIMMRVQHPTFIKLIGYSLTDFDNQNNVTILMELATRGSLADIIKKPKDYQASVNYDNTARQIILVGVARGMMYLHQHNVIHRDLKPDNVLLDNDLRPHITDFGLSKFFKTGNSKIQSQACGTPVYKAPEIIASNTQYDTKADVYAYGILMFEVLTQLPPYPLYANGQLTEYQLNEKVVNEDYRPEFTVPIKESHKQLIEQCLAKDPTQRPTFEVIFNKLGFNHDIKASFNLFRQFTDADDYYLDDIDIDELLSYIDEINENDAFTNDLSKKVIQNIRQQLVHQEKTFKSIIQSIITIDGFNNITLESQQLIISEIMQDSPNDPFLSKINNFLIYLLNFDRSSNTSNGFNFVSIPTNTVEERLLSIKDGIRNLNRIHVLSNATELLYQNKSLNSQEFINLLNTFQDISIELSYPSEYFEPVYDIVTSLKKRQLPKIKTTILISGIIQTDETFKNNQNINSVKIDFYVQQIGPRSFHKCSSLTSVNIPSSIISIGEESFKECTSLADISIPSSVNSLCDSSFANCSSIRSITIPSSITSIGKQTFSDCASLIQIALPISVTKIPDSCFAGCSSLTQIIIPNSVTFIGCHAFSGCASLAQITIPYSVTYIGNSAFLNCTSLMQITIPSSIKSIEDSTFLGCTTLTQVTIPSSVSSIGEGAFLNCYLLIDLVIPCSVTIIKNRTFRKCMTLRRLTIPDSITSIGSFSFAGCASLSHIIIPSSVKSIGDNAFDGCSSLLDISIPSSVTSIGNFIFYGCTLLTDISIPPSITTIGNHVFTGCTSLTNLSIPSSITSIGNYAFSGCTSLLQFKIPNHVVSIGHYAFQGCSSLKQVEIPSSVTTIGDWAFQGCVSLTEINIPSSVINVGENAFKDLKILKDIEF</sequence>
<dbReference type="Proteomes" id="UP001470230">
    <property type="component" value="Unassembled WGS sequence"/>
</dbReference>
<reference evidence="2 3" key="1">
    <citation type="submission" date="2024-04" db="EMBL/GenBank/DDBJ databases">
        <title>Tritrichomonas musculus Genome.</title>
        <authorList>
            <person name="Alves-Ferreira E."/>
            <person name="Grigg M."/>
            <person name="Lorenzi H."/>
            <person name="Galac M."/>
        </authorList>
    </citation>
    <scope>NUCLEOTIDE SEQUENCE [LARGE SCALE GENOMIC DNA]</scope>
    <source>
        <strain evidence="2 3">EAF2021</strain>
    </source>
</reference>
<dbReference type="InterPro" id="IPR000719">
    <property type="entry name" value="Prot_kinase_dom"/>
</dbReference>
<dbReference type="EMBL" id="JAPFFF010000079">
    <property type="protein sequence ID" value="KAK8835582.1"/>
    <property type="molecule type" value="Genomic_DNA"/>
</dbReference>
<dbReference type="SUPFAM" id="SSF52058">
    <property type="entry name" value="L domain-like"/>
    <property type="match status" value="2"/>
</dbReference>
<feature type="domain" description="Protein kinase" evidence="1">
    <location>
        <begin position="19"/>
        <end position="294"/>
    </location>
</feature>
<evidence type="ECO:0000313" key="3">
    <source>
        <dbReference type="Proteomes" id="UP001470230"/>
    </source>
</evidence>
<dbReference type="InterPro" id="IPR008271">
    <property type="entry name" value="Ser/Thr_kinase_AS"/>
</dbReference>
<organism evidence="2 3">
    <name type="scientific">Tritrichomonas musculus</name>
    <dbReference type="NCBI Taxonomy" id="1915356"/>
    <lineage>
        <taxon>Eukaryota</taxon>
        <taxon>Metamonada</taxon>
        <taxon>Parabasalia</taxon>
        <taxon>Tritrichomonadida</taxon>
        <taxon>Tritrichomonadidae</taxon>
        <taxon>Tritrichomonas</taxon>
    </lineage>
</organism>
<dbReference type="Gene3D" id="1.10.510.10">
    <property type="entry name" value="Transferase(Phosphotransferase) domain 1"/>
    <property type="match status" value="1"/>
</dbReference>
<dbReference type="Pfam" id="PF13306">
    <property type="entry name" value="LRR_5"/>
    <property type="match status" value="2"/>
</dbReference>
<accession>A0ABR2GNU4</accession>
<name>A0ABR2GNU4_9EUKA</name>
<dbReference type="InterPro" id="IPR011009">
    <property type="entry name" value="Kinase-like_dom_sf"/>
</dbReference>
<dbReference type="Gene3D" id="3.80.10.10">
    <property type="entry name" value="Ribonuclease Inhibitor"/>
    <property type="match status" value="5"/>
</dbReference>
<dbReference type="PROSITE" id="PS00108">
    <property type="entry name" value="PROTEIN_KINASE_ST"/>
    <property type="match status" value="1"/>
</dbReference>
<comment type="caution">
    <text evidence="2">The sequence shown here is derived from an EMBL/GenBank/DDBJ whole genome shotgun (WGS) entry which is preliminary data.</text>
</comment>
<dbReference type="InterPro" id="IPR053139">
    <property type="entry name" value="Surface_bspA-like"/>
</dbReference>
<dbReference type="SUPFAM" id="SSF56112">
    <property type="entry name" value="Protein kinase-like (PK-like)"/>
    <property type="match status" value="1"/>
</dbReference>
<gene>
    <name evidence="2" type="ORF">M9Y10_042468</name>
</gene>
<dbReference type="PANTHER" id="PTHR45661:SF3">
    <property type="entry name" value="IG-LIKE DOMAIN-CONTAINING PROTEIN"/>
    <property type="match status" value="1"/>
</dbReference>
<dbReference type="SMART" id="SM00220">
    <property type="entry name" value="S_TKc"/>
    <property type="match status" value="1"/>
</dbReference>
<evidence type="ECO:0000259" key="1">
    <source>
        <dbReference type="PROSITE" id="PS50011"/>
    </source>
</evidence>
<dbReference type="PANTHER" id="PTHR45661">
    <property type="entry name" value="SURFACE ANTIGEN"/>
    <property type="match status" value="1"/>
</dbReference>
<dbReference type="InterPro" id="IPR032675">
    <property type="entry name" value="LRR_dom_sf"/>
</dbReference>
<keyword evidence="3" id="KW-1185">Reference proteome</keyword>
<dbReference type="InterPro" id="IPR026906">
    <property type="entry name" value="LRR_5"/>
</dbReference>
<dbReference type="Pfam" id="PF00069">
    <property type="entry name" value="Pkinase"/>
    <property type="match status" value="1"/>
</dbReference>
<dbReference type="PROSITE" id="PS50011">
    <property type="entry name" value="PROTEIN_KINASE_DOM"/>
    <property type="match status" value="1"/>
</dbReference>
<protein>
    <recommendedName>
        <fullName evidence="1">Protein kinase domain-containing protein</fullName>
    </recommendedName>
</protein>